<organism evidence="1 2">
    <name type="scientific">Amborella trichopoda</name>
    <dbReference type="NCBI Taxonomy" id="13333"/>
    <lineage>
        <taxon>Eukaryota</taxon>
        <taxon>Viridiplantae</taxon>
        <taxon>Streptophyta</taxon>
        <taxon>Embryophyta</taxon>
        <taxon>Tracheophyta</taxon>
        <taxon>Spermatophyta</taxon>
        <taxon>Magnoliopsida</taxon>
        <taxon>Amborellales</taxon>
        <taxon>Amborellaceae</taxon>
        <taxon>Amborella</taxon>
    </lineage>
</organism>
<accession>W1NZJ1</accession>
<dbReference type="EMBL" id="KI394767">
    <property type="protein sequence ID" value="ERN01093.1"/>
    <property type="molecule type" value="Genomic_DNA"/>
</dbReference>
<evidence type="ECO:0000313" key="1">
    <source>
        <dbReference type="EMBL" id="ERN01093.1"/>
    </source>
</evidence>
<evidence type="ECO:0000313" key="2">
    <source>
        <dbReference type="Proteomes" id="UP000017836"/>
    </source>
</evidence>
<name>W1NZJ1_AMBTC</name>
<protein>
    <submittedName>
        <fullName evidence="1">Uncharacterized protein</fullName>
    </submittedName>
</protein>
<dbReference type="Gramene" id="ERN01093">
    <property type="protein sequence ID" value="ERN01093"/>
    <property type="gene ID" value="AMTR_s00002p00190640"/>
</dbReference>
<proteinExistence type="predicted"/>
<dbReference type="HOGENOM" id="CLU_2657741_0_0_1"/>
<keyword evidence="2" id="KW-1185">Reference proteome</keyword>
<reference evidence="2" key="1">
    <citation type="journal article" date="2013" name="Science">
        <title>The Amborella genome and the evolution of flowering plants.</title>
        <authorList>
            <consortium name="Amborella Genome Project"/>
        </authorList>
    </citation>
    <scope>NUCLEOTIDE SEQUENCE [LARGE SCALE GENOMIC DNA]</scope>
</reference>
<sequence>MGLPSIVGSGDTKLIYVTIAVERKARLGRVNKCILVDMIMKKMQPRPMIWQRLRKGVGGDEEHDEEGVCGQLKEEK</sequence>
<dbReference type="AlphaFoldDB" id="W1NZJ1"/>
<dbReference type="Proteomes" id="UP000017836">
    <property type="component" value="Unassembled WGS sequence"/>
</dbReference>
<gene>
    <name evidence="1" type="ORF">AMTR_s00002p00190640</name>
</gene>